<feature type="region of interest" description="Disordered" evidence="1">
    <location>
        <begin position="1"/>
        <end position="21"/>
    </location>
</feature>
<dbReference type="Proteomes" id="UP000646523">
    <property type="component" value="Unassembled WGS sequence"/>
</dbReference>
<evidence type="ECO:0000313" key="3">
    <source>
        <dbReference type="Proteomes" id="UP000646523"/>
    </source>
</evidence>
<accession>A0A918DHD9</accession>
<proteinExistence type="predicted"/>
<reference evidence="2" key="2">
    <citation type="submission" date="2020-09" db="EMBL/GenBank/DDBJ databases">
        <authorList>
            <person name="Sun Q."/>
            <person name="Zhou Y."/>
        </authorList>
    </citation>
    <scope>NUCLEOTIDE SEQUENCE</scope>
    <source>
        <strain evidence="2">CGMCC 4.7368</strain>
    </source>
</reference>
<dbReference type="RefSeq" id="WP_189124028.1">
    <property type="nucleotide sequence ID" value="NZ_BMNH01000005.1"/>
</dbReference>
<evidence type="ECO:0000256" key="1">
    <source>
        <dbReference type="SAM" id="MobiDB-lite"/>
    </source>
</evidence>
<gene>
    <name evidence="2" type="ORF">GCM10012289_22990</name>
</gene>
<protein>
    <submittedName>
        <fullName evidence="2">Uncharacterized protein</fullName>
    </submittedName>
</protein>
<keyword evidence="3" id="KW-1185">Reference proteome</keyword>
<sequence>MRGEQDRQLGAEGEPDDGDATARVVEELRQGFGVLEIPLGQYWDHAIELSNEVEQAIASDTLLTRDKQDAMLAMYGYLTGRDSVRKVALWRFQPKQKVELGECEALKIVSQQGGDRFPQGLWPEIGRRPDYH</sequence>
<comment type="caution">
    <text evidence="2">The sequence shown here is derived from an EMBL/GenBank/DDBJ whole genome shotgun (WGS) entry which is preliminary data.</text>
</comment>
<name>A0A918DHD9_9ACTN</name>
<dbReference type="EMBL" id="BMNH01000005">
    <property type="protein sequence ID" value="GGO67180.1"/>
    <property type="molecule type" value="Genomic_DNA"/>
</dbReference>
<dbReference type="AlphaFoldDB" id="A0A918DHD9"/>
<evidence type="ECO:0000313" key="2">
    <source>
        <dbReference type="EMBL" id="GGO67180.1"/>
    </source>
</evidence>
<reference evidence="2" key="1">
    <citation type="journal article" date="2014" name="Int. J. Syst. Evol. Microbiol.">
        <title>Complete genome sequence of Corynebacterium casei LMG S-19264T (=DSM 44701T), isolated from a smear-ripened cheese.</title>
        <authorList>
            <consortium name="US DOE Joint Genome Institute (JGI-PGF)"/>
            <person name="Walter F."/>
            <person name="Albersmeier A."/>
            <person name="Kalinowski J."/>
            <person name="Ruckert C."/>
        </authorList>
    </citation>
    <scope>NUCLEOTIDE SEQUENCE</scope>
    <source>
        <strain evidence="2">CGMCC 4.7368</strain>
    </source>
</reference>
<organism evidence="2 3">
    <name type="scientific">Nonomuraea cavernae</name>
    <dbReference type="NCBI Taxonomy" id="2045107"/>
    <lineage>
        <taxon>Bacteria</taxon>
        <taxon>Bacillati</taxon>
        <taxon>Actinomycetota</taxon>
        <taxon>Actinomycetes</taxon>
        <taxon>Streptosporangiales</taxon>
        <taxon>Streptosporangiaceae</taxon>
        <taxon>Nonomuraea</taxon>
    </lineage>
</organism>